<evidence type="ECO:0000313" key="3">
    <source>
        <dbReference type="Proteomes" id="UP001165090"/>
    </source>
</evidence>
<feature type="region of interest" description="Disordered" evidence="1">
    <location>
        <begin position="274"/>
        <end position="297"/>
    </location>
</feature>
<feature type="region of interest" description="Disordered" evidence="1">
    <location>
        <begin position="404"/>
        <end position="426"/>
    </location>
</feature>
<feature type="region of interest" description="Disordered" evidence="1">
    <location>
        <begin position="348"/>
        <end position="384"/>
    </location>
</feature>
<protein>
    <submittedName>
        <fullName evidence="2">Uncharacterized protein</fullName>
    </submittedName>
</protein>
<keyword evidence="3" id="KW-1185">Reference proteome</keyword>
<proteinExistence type="predicted"/>
<comment type="caution">
    <text evidence="2">The sequence shown here is derived from an EMBL/GenBank/DDBJ whole genome shotgun (WGS) entry which is preliminary data.</text>
</comment>
<gene>
    <name evidence="2" type="ORF">VaNZ11_002478</name>
</gene>
<reference evidence="2 3" key="1">
    <citation type="journal article" date="2023" name="IScience">
        <title>Expanded male sex-determining region conserved during the evolution of homothallism in the green alga Volvox.</title>
        <authorList>
            <person name="Yamamoto K."/>
            <person name="Matsuzaki R."/>
            <person name="Mahakham W."/>
            <person name="Heman W."/>
            <person name="Sekimoto H."/>
            <person name="Kawachi M."/>
            <person name="Minakuchi Y."/>
            <person name="Toyoda A."/>
            <person name="Nozaki H."/>
        </authorList>
    </citation>
    <scope>NUCLEOTIDE SEQUENCE [LARGE SCALE GENOMIC DNA]</scope>
    <source>
        <strain evidence="2 3">NIES-4468</strain>
    </source>
</reference>
<feature type="non-terminal residue" evidence="2">
    <location>
        <position position="1"/>
    </location>
</feature>
<feature type="compositionally biased region" description="Gly residues" evidence="1">
    <location>
        <begin position="415"/>
        <end position="424"/>
    </location>
</feature>
<evidence type="ECO:0000313" key="2">
    <source>
        <dbReference type="EMBL" id="GLI60355.1"/>
    </source>
</evidence>
<sequence length="532" mass="53278">LLCHRPQLIAQLVPPLVPQALLHLLVVTTSEPWVQARVLFCSSRLAALCGSSLLMTGVSEGLMRVSVELMEAWSAGLLDVSEAQPSLAGSASATATASATASATATATAASTWHAAVCAAIEASSTSLGSGSLLMPYSERLVAVLLRVCLASVTQKTAAELKLGGGGGSPAVHDHYLPRLYACLSTCSELLPYALERGLLGLLLRLPPVTAAPTPTQMAPGPPGSSPAVLSSEAAAVAAAAAATAGLRALCSQWLSQPEVAGFVAAAVRSHLGMPPREAQRPTAMASVRKPTRGSSAATAVIATGSGVGGGGGKAPAARSGIGGGGGQVSHLVMDGDGEGVAMAAAAARPPMAEEPTERPSKKRRTGALGRQHLQQPQHDHGAKFGNLPDMLASQNAFQQRTQAEARGMRTSGSAGAGGGGNGGCAAEMEAVEGRDAAAKLSSSDSGSNTGGGGTAMSAALSAGAAVVVRFLVGLAPPHPPLTTAGDPEAIAAVAAVKLALLERFTATLLPPGCPELLVLVTRISCEWARRM</sequence>
<name>A0ABQ5RS02_9CHLO</name>
<evidence type="ECO:0000256" key="1">
    <source>
        <dbReference type="SAM" id="MobiDB-lite"/>
    </source>
</evidence>
<dbReference type="Proteomes" id="UP001165090">
    <property type="component" value="Unassembled WGS sequence"/>
</dbReference>
<dbReference type="EMBL" id="BSDZ01000008">
    <property type="protein sequence ID" value="GLI60355.1"/>
    <property type="molecule type" value="Genomic_DNA"/>
</dbReference>
<accession>A0ABQ5RS02</accession>
<feature type="region of interest" description="Disordered" evidence="1">
    <location>
        <begin position="436"/>
        <end position="455"/>
    </location>
</feature>
<organism evidence="2 3">
    <name type="scientific">Volvox africanus</name>
    <dbReference type="NCBI Taxonomy" id="51714"/>
    <lineage>
        <taxon>Eukaryota</taxon>
        <taxon>Viridiplantae</taxon>
        <taxon>Chlorophyta</taxon>
        <taxon>core chlorophytes</taxon>
        <taxon>Chlorophyceae</taxon>
        <taxon>CS clade</taxon>
        <taxon>Chlamydomonadales</taxon>
        <taxon>Volvocaceae</taxon>
        <taxon>Volvox</taxon>
    </lineage>
</organism>
<feature type="non-terminal residue" evidence="2">
    <location>
        <position position="532"/>
    </location>
</feature>